<evidence type="ECO:0000256" key="3">
    <source>
        <dbReference type="ARBA" id="ARBA00023163"/>
    </source>
</evidence>
<comment type="caution">
    <text evidence="6">The sequence shown here is derived from an EMBL/GenBank/DDBJ whole genome shotgun (WGS) entry which is preliminary data.</text>
</comment>
<organism evidence="6 7">
    <name type="scientific">Fodinicurvata halophila</name>
    <dbReference type="NCBI Taxonomy" id="1419723"/>
    <lineage>
        <taxon>Bacteria</taxon>
        <taxon>Pseudomonadati</taxon>
        <taxon>Pseudomonadota</taxon>
        <taxon>Alphaproteobacteria</taxon>
        <taxon>Rhodospirillales</taxon>
        <taxon>Rhodovibrionaceae</taxon>
        <taxon>Fodinicurvata</taxon>
    </lineage>
</organism>
<dbReference type="InterPro" id="IPR036388">
    <property type="entry name" value="WH-like_DNA-bd_sf"/>
</dbReference>
<dbReference type="SMART" id="SM00346">
    <property type="entry name" value="HTH_ICLR"/>
    <property type="match status" value="1"/>
</dbReference>
<name>A0ABV8ULU6_9PROT</name>
<dbReference type="SUPFAM" id="SSF55781">
    <property type="entry name" value="GAF domain-like"/>
    <property type="match status" value="1"/>
</dbReference>
<proteinExistence type="predicted"/>
<dbReference type="PANTHER" id="PTHR30136:SF35">
    <property type="entry name" value="HTH-TYPE TRANSCRIPTIONAL REGULATOR RV1719"/>
    <property type="match status" value="1"/>
</dbReference>
<dbReference type="Pfam" id="PF09339">
    <property type="entry name" value="HTH_IclR"/>
    <property type="match status" value="1"/>
</dbReference>
<dbReference type="PROSITE" id="PS51078">
    <property type="entry name" value="ICLR_ED"/>
    <property type="match status" value="1"/>
</dbReference>
<evidence type="ECO:0000259" key="5">
    <source>
        <dbReference type="PROSITE" id="PS51078"/>
    </source>
</evidence>
<dbReference type="Gene3D" id="1.10.10.10">
    <property type="entry name" value="Winged helix-like DNA-binding domain superfamily/Winged helix DNA-binding domain"/>
    <property type="match status" value="1"/>
</dbReference>
<dbReference type="Gene3D" id="3.30.450.40">
    <property type="match status" value="1"/>
</dbReference>
<protein>
    <submittedName>
        <fullName evidence="6">IclR family transcriptional regulator</fullName>
    </submittedName>
</protein>
<dbReference type="PROSITE" id="PS51077">
    <property type="entry name" value="HTH_ICLR"/>
    <property type="match status" value="1"/>
</dbReference>
<evidence type="ECO:0000259" key="4">
    <source>
        <dbReference type="PROSITE" id="PS51077"/>
    </source>
</evidence>
<gene>
    <name evidence="6" type="ORF">ACFOW6_11845</name>
</gene>
<dbReference type="InterPro" id="IPR050707">
    <property type="entry name" value="HTH_MetabolicPath_Reg"/>
</dbReference>
<keyword evidence="3" id="KW-0804">Transcription</keyword>
<dbReference type="InterPro" id="IPR036390">
    <property type="entry name" value="WH_DNA-bd_sf"/>
</dbReference>
<keyword evidence="2" id="KW-0238">DNA-binding</keyword>
<evidence type="ECO:0000313" key="6">
    <source>
        <dbReference type="EMBL" id="MFC4352232.1"/>
    </source>
</evidence>
<feature type="domain" description="IclR-ED" evidence="5">
    <location>
        <begin position="80"/>
        <end position="264"/>
    </location>
</feature>
<dbReference type="InterPro" id="IPR005471">
    <property type="entry name" value="Tscrpt_reg_IclR_N"/>
</dbReference>
<dbReference type="RefSeq" id="WP_382422579.1">
    <property type="nucleotide sequence ID" value="NZ_JBHSCW010000006.1"/>
</dbReference>
<dbReference type="Pfam" id="PF01614">
    <property type="entry name" value="IclR_C"/>
    <property type="match status" value="1"/>
</dbReference>
<evidence type="ECO:0000256" key="1">
    <source>
        <dbReference type="ARBA" id="ARBA00023015"/>
    </source>
</evidence>
<dbReference type="SUPFAM" id="SSF46785">
    <property type="entry name" value="Winged helix' DNA-binding domain"/>
    <property type="match status" value="1"/>
</dbReference>
<dbReference type="Proteomes" id="UP001595799">
    <property type="component" value="Unassembled WGS sequence"/>
</dbReference>
<keyword evidence="1" id="KW-0805">Transcription regulation</keyword>
<dbReference type="PANTHER" id="PTHR30136">
    <property type="entry name" value="HELIX-TURN-HELIX TRANSCRIPTIONAL REGULATOR, ICLR FAMILY"/>
    <property type="match status" value="1"/>
</dbReference>
<reference evidence="7" key="1">
    <citation type="journal article" date="2019" name="Int. J. Syst. Evol. Microbiol.">
        <title>The Global Catalogue of Microorganisms (GCM) 10K type strain sequencing project: providing services to taxonomists for standard genome sequencing and annotation.</title>
        <authorList>
            <consortium name="The Broad Institute Genomics Platform"/>
            <consortium name="The Broad Institute Genome Sequencing Center for Infectious Disease"/>
            <person name="Wu L."/>
            <person name="Ma J."/>
        </authorList>
    </citation>
    <scope>NUCLEOTIDE SEQUENCE [LARGE SCALE GENOMIC DNA]</scope>
    <source>
        <strain evidence="7">CECT 8472</strain>
    </source>
</reference>
<evidence type="ECO:0000256" key="2">
    <source>
        <dbReference type="ARBA" id="ARBA00023125"/>
    </source>
</evidence>
<accession>A0ABV8ULU6</accession>
<dbReference type="InterPro" id="IPR014757">
    <property type="entry name" value="Tscrpt_reg_IclR_C"/>
</dbReference>
<dbReference type="EMBL" id="JBHSCW010000006">
    <property type="protein sequence ID" value="MFC4352232.1"/>
    <property type="molecule type" value="Genomic_DNA"/>
</dbReference>
<keyword evidence="7" id="KW-1185">Reference proteome</keyword>
<evidence type="ECO:0000313" key="7">
    <source>
        <dbReference type="Proteomes" id="UP001595799"/>
    </source>
</evidence>
<feature type="domain" description="HTH iclR-type" evidence="4">
    <location>
        <begin position="17"/>
        <end position="79"/>
    </location>
</feature>
<dbReference type="InterPro" id="IPR029016">
    <property type="entry name" value="GAF-like_dom_sf"/>
</dbReference>
<sequence>MKNKEAEADSIDPRLFVGGAEKALRVLRAFQDHRHPQSLTEITESTGLGRSATQRFIYTLKALGYLRQDKFTKRYTLSPKVLDFGFAYLRNDYLVEKAFPYLLEASKRTDETVNLTELDDTEVIYVSRLPSRNLISVDILLGQRLPVYCTAPGRAILAGIQPEQATDILERSDRQARTKHTITELSEIERKLEEIRHFGYALSDQESFLGDISIAAAVRNHAGDVVAAINIAVPHPRWSIAEAERDLAPVVIETAWAITKALGGRKI</sequence>